<dbReference type="CDD" id="cd17260">
    <property type="entry name" value="RMtype1_S_EcoEI-TRD1-CR1_like"/>
    <property type="match status" value="1"/>
</dbReference>
<evidence type="ECO:0000313" key="6">
    <source>
        <dbReference type="Proteomes" id="UP001141336"/>
    </source>
</evidence>
<dbReference type="Gene3D" id="3.90.220.20">
    <property type="entry name" value="DNA methylase specificity domains"/>
    <property type="match status" value="2"/>
</dbReference>
<keyword evidence="2" id="KW-0680">Restriction system</keyword>
<keyword evidence="5" id="KW-0540">Nuclease</keyword>
<accession>A0ABT4IMW1</accession>
<name>A0ABT4IMW1_9EURY</name>
<keyword evidence="6" id="KW-1185">Reference proteome</keyword>
<dbReference type="SUPFAM" id="SSF116734">
    <property type="entry name" value="DNA methylase specificity domain"/>
    <property type="match status" value="2"/>
</dbReference>
<dbReference type="GO" id="GO:0004519">
    <property type="term" value="F:endonuclease activity"/>
    <property type="evidence" value="ECO:0007669"/>
    <property type="project" value="UniProtKB-KW"/>
</dbReference>
<dbReference type="Proteomes" id="UP001141336">
    <property type="component" value="Unassembled WGS sequence"/>
</dbReference>
<dbReference type="Pfam" id="PF01420">
    <property type="entry name" value="Methylase_S"/>
    <property type="match status" value="1"/>
</dbReference>
<gene>
    <name evidence="5" type="ORF">O0S09_03975</name>
</gene>
<protein>
    <submittedName>
        <fullName evidence="5">Restriction endonuclease subunit S</fullName>
        <ecNumber evidence="5">3.1.21.-</ecNumber>
    </submittedName>
</protein>
<dbReference type="EC" id="3.1.21.-" evidence="5"/>
<evidence type="ECO:0000256" key="2">
    <source>
        <dbReference type="ARBA" id="ARBA00022747"/>
    </source>
</evidence>
<organism evidence="5 6">
    <name type="scientific">Methanocorpusculum vombati</name>
    <dbReference type="NCBI Taxonomy" id="3002864"/>
    <lineage>
        <taxon>Archaea</taxon>
        <taxon>Methanobacteriati</taxon>
        <taxon>Methanobacteriota</taxon>
        <taxon>Stenosarchaea group</taxon>
        <taxon>Methanomicrobia</taxon>
        <taxon>Methanomicrobiales</taxon>
        <taxon>Methanocorpusculaceae</taxon>
        <taxon>Methanocorpusculum</taxon>
    </lineage>
</organism>
<reference evidence="5" key="1">
    <citation type="submission" date="2022-12" db="EMBL/GenBank/DDBJ databases">
        <title>Isolation and characterisation of novel Methanocorpusculum spp. from native Australian herbivores indicates the genus is ancestrally host-associated.</title>
        <authorList>
            <person name="Volmer J.G."/>
            <person name="Soo R.M."/>
            <person name="Evans P.N."/>
            <person name="Hoedt E.C."/>
            <person name="Astorga Alsina A.L."/>
            <person name="Woodcroft B.J."/>
            <person name="Tyson G.W."/>
            <person name="Hugenholtz P."/>
            <person name="Morrison M."/>
        </authorList>
    </citation>
    <scope>NUCLEOTIDE SEQUENCE</scope>
    <source>
        <strain evidence="5">CW153</strain>
    </source>
</reference>
<feature type="domain" description="Type I restriction modification DNA specificity" evidence="4">
    <location>
        <begin position="63"/>
        <end position="149"/>
    </location>
</feature>
<dbReference type="PANTHER" id="PTHR30408">
    <property type="entry name" value="TYPE-1 RESTRICTION ENZYME ECOKI SPECIFICITY PROTEIN"/>
    <property type="match status" value="1"/>
</dbReference>
<dbReference type="EMBL" id="JAPTGC010000004">
    <property type="protein sequence ID" value="MCZ0862413.1"/>
    <property type="molecule type" value="Genomic_DNA"/>
</dbReference>
<sequence>MLDLTIDTYISTENLVADRGGMIPATKLPNVNVVPSYQQNDILISNIRPYFKKIWLAHSMGGCSNDVLVIRANTTCDSKYLYYLLSTDDFFDYATKTSKGTKMPRGDKKAIMNYPVILPPLPIQKKIAAILSSLDDKIEINTRMNKVLEEIARALFHRWFVEFEFPNDEGKPYKSSGGRMIESEMGEIPEGWIAIPISNLLIVNPKLMLPKGEHASFVDMSSLPIDSCSVSEISSKEWNGGGSKFQNGDILFARITPCLENGKTAIVDFLIDDEIGFGSTEFIVLRGTGNIRTPFVYCLARDSNFRKHCIASMVGSSGRQRVQNACFGNYFVARPSDELLTKYYFICDVIFKYICVNSKENSDLNNLRSELLQRIMNCQLKVA</sequence>
<dbReference type="GO" id="GO:0016787">
    <property type="term" value="F:hydrolase activity"/>
    <property type="evidence" value="ECO:0007669"/>
    <property type="project" value="UniProtKB-KW"/>
</dbReference>
<keyword evidence="5" id="KW-0378">Hydrolase</keyword>
<proteinExistence type="inferred from homology"/>
<dbReference type="InterPro" id="IPR000055">
    <property type="entry name" value="Restrct_endonuc_typeI_TRD"/>
</dbReference>
<evidence type="ECO:0000256" key="1">
    <source>
        <dbReference type="ARBA" id="ARBA00010923"/>
    </source>
</evidence>
<comment type="caution">
    <text evidence="5">The sequence shown here is derived from an EMBL/GenBank/DDBJ whole genome shotgun (WGS) entry which is preliminary data.</text>
</comment>
<dbReference type="InterPro" id="IPR052021">
    <property type="entry name" value="Type-I_RS_S_subunit"/>
</dbReference>
<keyword evidence="5" id="KW-0255">Endonuclease</keyword>
<evidence type="ECO:0000313" key="5">
    <source>
        <dbReference type="EMBL" id="MCZ0862413.1"/>
    </source>
</evidence>
<evidence type="ECO:0000256" key="3">
    <source>
        <dbReference type="ARBA" id="ARBA00023125"/>
    </source>
</evidence>
<comment type="similarity">
    <text evidence="1">Belongs to the type-I restriction system S methylase family.</text>
</comment>
<keyword evidence="3" id="KW-0238">DNA-binding</keyword>
<dbReference type="PANTHER" id="PTHR30408:SF13">
    <property type="entry name" value="TYPE I RESTRICTION ENZYME HINDI SPECIFICITY SUBUNIT"/>
    <property type="match status" value="1"/>
</dbReference>
<evidence type="ECO:0000259" key="4">
    <source>
        <dbReference type="Pfam" id="PF01420"/>
    </source>
</evidence>
<dbReference type="InterPro" id="IPR044946">
    <property type="entry name" value="Restrct_endonuc_typeI_TRD_sf"/>
</dbReference>